<name>A0ABZ2L8C0_9BACT</name>
<keyword evidence="1 4" id="KW-0489">Methyltransferase</keyword>
<dbReference type="InterPro" id="IPR029063">
    <property type="entry name" value="SAM-dependent_MTases_sf"/>
</dbReference>
<keyword evidence="5" id="KW-1185">Reference proteome</keyword>
<dbReference type="EMBL" id="CP089983">
    <property type="protein sequence ID" value="WXB07010.1"/>
    <property type="molecule type" value="Genomic_DNA"/>
</dbReference>
<dbReference type="PANTHER" id="PTHR43167">
    <property type="entry name" value="PUTATIVE (AFU_ORTHOLOGUE AFUA_6G01830)-RELATED"/>
    <property type="match status" value="1"/>
</dbReference>
<reference evidence="4" key="1">
    <citation type="submission" date="2021-12" db="EMBL/GenBank/DDBJ databases">
        <title>Discovery of the Pendulisporaceae a myxobacterial family with distinct sporulation behavior and unique specialized metabolism.</title>
        <authorList>
            <person name="Garcia R."/>
            <person name="Popoff A."/>
            <person name="Bader C.D."/>
            <person name="Loehr J."/>
            <person name="Walesch S."/>
            <person name="Walt C."/>
            <person name="Boldt J."/>
            <person name="Bunk B."/>
            <person name="Haeckl F.J.F.P.J."/>
            <person name="Gunesch A.P."/>
            <person name="Birkelbach J."/>
            <person name="Nuebel U."/>
            <person name="Pietschmann T."/>
            <person name="Bach T."/>
            <person name="Mueller R."/>
        </authorList>
    </citation>
    <scope>NUCLEOTIDE SEQUENCE</scope>
    <source>
        <strain evidence="4">MSr11367</strain>
    </source>
</reference>
<evidence type="ECO:0000313" key="4">
    <source>
        <dbReference type="EMBL" id="WXB07010.1"/>
    </source>
</evidence>
<keyword evidence="2 4" id="KW-0808">Transferase</keyword>
<accession>A0ABZ2L8C0</accession>
<dbReference type="SUPFAM" id="SSF53335">
    <property type="entry name" value="S-adenosyl-L-methionine-dependent methyltransferases"/>
    <property type="match status" value="1"/>
</dbReference>
<dbReference type="CDD" id="cd02440">
    <property type="entry name" value="AdoMet_MTases"/>
    <property type="match status" value="1"/>
</dbReference>
<dbReference type="RefSeq" id="WP_394836671.1">
    <property type="nucleotide sequence ID" value="NZ_CP089929.1"/>
</dbReference>
<dbReference type="EC" id="2.1.1.-" evidence="4"/>
<dbReference type="Pfam" id="PF13578">
    <property type="entry name" value="Methyltransf_24"/>
    <property type="match status" value="1"/>
</dbReference>
<dbReference type="GO" id="GO:0032259">
    <property type="term" value="P:methylation"/>
    <property type="evidence" value="ECO:0007669"/>
    <property type="project" value="UniProtKB-KW"/>
</dbReference>
<dbReference type="GO" id="GO:0008168">
    <property type="term" value="F:methyltransferase activity"/>
    <property type="evidence" value="ECO:0007669"/>
    <property type="project" value="UniProtKB-KW"/>
</dbReference>
<dbReference type="Proteomes" id="UP001374803">
    <property type="component" value="Chromosome"/>
</dbReference>
<keyword evidence="3" id="KW-0949">S-adenosyl-L-methionine</keyword>
<protein>
    <submittedName>
        <fullName evidence="4">Class I SAM-dependent methyltransferase</fullName>
        <ecNumber evidence="4">2.1.1.-</ecNumber>
    </submittedName>
</protein>
<dbReference type="InterPro" id="IPR002935">
    <property type="entry name" value="SAM_O-MeTrfase"/>
</dbReference>
<organism evidence="4 5">
    <name type="scientific">Pendulispora rubella</name>
    <dbReference type="NCBI Taxonomy" id="2741070"/>
    <lineage>
        <taxon>Bacteria</taxon>
        <taxon>Pseudomonadati</taxon>
        <taxon>Myxococcota</taxon>
        <taxon>Myxococcia</taxon>
        <taxon>Myxococcales</taxon>
        <taxon>Sorangiineae</taxon>
        <taxon>Pendulisporaceae</taxon>
        <taxon>Pendulispora</taxon>
    </lineage>
</organism>
<evidence type="ECO:0000256" key="1">
    <source>
        <dbReference type="ARBA" id="ARBA00022603"/>
    </source>
</evidence>
<evidence type="ECO:0000256" key="3">
    <source>
        <dbReference type="ARBA" id="ARBA00022691"/>
    </source>
</evidence>
<evidence type="ECO:0000256" key="2">
    <source>
        <dbReference type="ARBA" id="ARBA00022679"/>
    </source>
</evidence>
<dbReference type="Gene3D" id="3.40.50.150">
    <property type="entry name" value="Vaccinia Virus protein VP39"/>
    <property type="match status" value="1"/>
</dbReference>
<evidence type="ECO:0000313" key="5">
    <source>
        <dbReference type="Proteomes" id="UP001374803"/>
    </source>
</evidence>
<sequence length="224" mass="24111">MNNSSLNSPRVTSTVERILRTAEAVDAEITPRAFAHIKATGGVKDDQVVAHLLRDAYMAIDMPTAKFLYNVVRARGAATVLEFGTSFGFSTIHLAAAVKDLGAGRVISTEQEPAKVAAARANLEEAGVADVVEILEGDALVTLANLEEPIDVLFLDGWKALYLPVLKLVESRLAPDAVVIADDLAIMPEKLAPYLDYVRNPKNAYSSVEIPLGDKLEFSVRAHA</sequence>
<gene>
    <name evidence="4" type="ORF">LVJ94_07160</name>
</gene>
<dbReference type="PROSITE" id="PS51682">
    <property type="entry name" value="SAM_OMT_I"/>
    <property type="match status" value="1"/>
</dbReference>
<dbReference type="PANTHER" id="PTHR43167:SF1">
    <property type="entry name" value="PUTATIVE (AFU_ORTHOLOGUE AFUA_6G01830)-RELATED"/>
    <property type="match status" value="1"/>
</dbReference>
<proteinExistence type="predicted"/>